<proteinExistence type="predicted"/>
<accession>A0ABN6LEN0</accession>
<evidence type="ECO:0000313" key="2">
    <source>
        <dbReference type="EMBL" id="BDD01650.1"/>
    </source>
</evidence>
<sequence>MKKVLILVGALLVFGVNAEAQVKSNKNAVAKARMEKLNGNAKVQDFQAQSKSDKVGRARAAEQEMVKQQDLENDTLTVQKVKSDKSGRKIVK</sequence>
<keyword evidence="1" id="KW-0732">Signal</keyword>
<keyword evidence="2" id="KW-0614">Plasmid</keyword>
<geneLocation type="plasmid" evidence="2 3">
    <name>pPP3</name>
</geneLocation>
<dbReference type="RefSeq" id="WP_338399064.1">
    <property type="nucleotide sequence ID" value="NZ_AP025295.1"/>
</dbReference>
<keyword evidence="3" id="KW-1185">Reference proteome</keyword>
<reference evidence="2 3" key="1">
    <citation type="submission" date="2021-12" db="EMBL/GenBank/DDBJ databases">
        <title>Genome sequencing of bacteria with rrn-lacking chromosome and rrn-plasmid.</title>
        <authorList>
            <person name="Anda M."/>
            <person name="Iwasaki W."/>
        </authorList>
    </citation>
    <scope>NUCLEOTIDE SEQUENCE [LARGE SCALE GENOMIC DNA]</scope>
    <source>
        <strain evidence="2 3">NBRC 101262</strain>
        <plasmid evidence="2 3">pPP3</plasmid>
    </source>
</reference>
<protein>
    <submittedName>
        <fullName evidence="2">Uncharacterized protein</fullName>
    </submittedName>
</protein>
<name>A0ABN6LEN0_9BACT</name>
<dbReference type="EMBL" id="AP025295">
    <property type="protein sequence ID" value="BDD01650.1"/>
    <property type="molecule type" value="Genomic_DNA"/>
</dbReference>
<organism evidence="2 3">
    <name type="scientific">Persicobacter psychrovividus</name>
    <dbReference type="NCBI Taxonomy" id="387638"/>
    <lineage>
        <taxon>Bacteria</taxon>
        <taxon>Pseudomonadati</taxon>
        <taxon>Bacteroidota</taxon>
        <taxon>Cytophagia</taxon>
        <taxon>Cytophagales</taxon>
        <taxon>Persicobacteraceae</taxon>
        <taxon>Persicobacter</taxon>
    </lineage>
</organism>
<feature type="signal peptide" evidence="1">
    <location>
        <begin position="1"/>
        <end position="20"/>
    </location>
</feature>
<feature type="chain" id="PRO_5046728411" evidence="1">
    <location>
        <begin position="21"/>
        <end position="92"/>
    </location>
</feature>
<evidence type="ECO:0000313" key="3">
    <source>
        <dbReference type="Proteomes" id="UP001354989"/>
    </source>
</evidence>
<dbReference type="Proteomes" id="UP001354989">
    <property type="component" value="Plasmid pPP3"/>
</dbReference>
<gene>
    <name evidence="2" type="ORF">PEPS_39300</name>
</gene>
<evidence type="ECO:0000256" key="1">
    <source>
        <dbReference type="SAM" id="SignalP"/>
    </source>
</evidence>